<keyword evidence="5 6" id="KW-0472">Membrane</keyword>
<feature type="transmembrane region" description="Helical" evidence="6">
    <location>
        <begin position="73"/>
        <end position="91"/>
    </location>
</feature>
<evidence type="ECO:0000313" key="8">
    <source>
        <dbReference type="Proteomes" id="UP000182761"/>
    </source>
</evidence>
<protein>
    <submittedName>
        <fullName evidence="7">Threonine/homoserine/homoserine lactone efflux protein</fullName>
    </submittedName>
</protein>
<gene>
    <name evidence="7" type="ORF">Ga0061079_101185</name>
</gene>
<proteinExistence type="predicted"/>
<dbReference type="Pfam" id="PF01810">
    <property type="entry name" value="LysE"/>
    <property type="match status" value="1"/>
</dbReference>
<keyword evidence="2" id="KW-1003">Cell membrane</keyword>
<feature type="transmembrane region" description="Helical" evidence="6">
    <location>
        <begin position="147"/>
        <end position="167"/>
    </location>
</feature>
<feature type="transmembrane region" description="Helical" evidence="6">
    <location>
        <begin position="6"/>
        <end position="28"/>
    </location>
</feature>
<comment type="subcellular location">
    <subcellularLocation>
        <location evidence="1">Cell membrane</location>
        <topology evidence="1">Multi-pass membrane protein</topology>
    </subcellularLocation>
</comment>
<dbReference type="RefSeq" id="WP_055424597.1">
    <property type="nucleotide sequence ID" value="NZ_FCOR01000001.1"/>
</dbReference>
<dbReference type="InterPro" id="IPR001123">
    <property type="entry name" value="LeuE-type"/>
</dbReference>
<evidence type="ECO:0000256" key="6">
    <source>
        <dbReference type="SAM" id="Phobius"/>
    </source>
</evidence>
<evidence type="ECO:0000256" key="1">
    <source>
        <dbReference type="ARBA" id="ARBA00004651"/>
    </source>
</evidence>
<name>A0A0X3ALV3_9FLAO</name>
<sequence>MISLITSAILLGLILSLVLIGPVFFLLIETSLTKGIKPSIALEAGVISADILCIYVSHTGSKGLLKFIDTHPSVYMIAGFVIFIYGLYNTLSKGNLHIKTDANIATTNYFKTYMNGFLLNLVNIGVIVFWLTTVVLISAQYSKPSDFYLYITILLITMVSVDLLKIFLASKFKHQLTDKLAYKIKKIVGITLIIFGIIIFGKSFIKTKTENPFELIENNNFRIRK</sequence>
<dbReference type="GO" id="GO:0015171">
    <property type="term" value="F:amino acid transmembrane transporter activity"/>
    <property type="evidence" value="ECO:0007669"/>
    <property type="project" value="TreeGrafter"/>
</dbReference>
<dbReference type="Proteomes" id="UP000182761">
    <property type="component" value="Unassembled WGS sequence"/>
</dbReference>
<feature type="transmembrane region" description="Helical" evidence="6">
    <location>
        <begin position="40"/>
        <end position="58"/>
    </location>
</feature>
<keyword evidence="4 6" id="KW-1133">Transmembrane helix</keyword>
<dbReference type="EMBL" id="FCOR01000001">
    <property type="protein sequence ID" value="CVK15371.1"/>
    <property type="molecule type" value="Genomic_DNA"/>
</dbReference>
<evidence type="ECO:0000313" key="7">
    <source>
        <dbReference type="EMBL" id="CVK15371.1"/>
    </source>
</evidence>
<dbReference type="PANTHER" id="PTHR30086:SF20">
    <property type="entry name" value="ARGININE EXPORTER PROTEIN ARGO-RELATED"/>
    <property type="match status" value="1"/>
</dbReference>
<evidence type="ECO:0000256" key="2">
    <source>
        <dbReference type="ARBA" id="ARBA00022475"/>
    </source>
</evidence>
<evidence type="ECO:0000256" key="4">
    <source>
        <dbReference type="ARBA" id="ARBA00022989"/>
    </source>
</evidence>
<organism evidence="7 8">
    <name type="scientific">Apibacter mensalis</name>
    <dbReference type="NCBI Taxonomy" id="1586267"/>
    <lineage>
        <taxon>Bacteria</taxon>
        <taxon>Pseudomonadati</taxon>
        <taxon>Bacteroidota</taxon>
        <taxon>Flavobacteriia</taxon>
        <taxon>Flavobacteriales</taxon>
        <taxon>Weeksellaceae</taxon>
        <taxon>Apibacter</taxon>
    </lineage>
</organism>
<feature type="transmembrane region" description="Helical" evidence="6">
    <location>
        <begin position="117"/>
        <end position="141"/>
    </location>
</feature>
<feature type="transmembrane region" description="Helical" evidence="6">
    <location>
        <begin position="187"/>
        <end position="205"/>
    </location>
</feature>
<reference evidence="7 8" key="1">
    <citation type="submission" date="2016-01" db="EMBL/GenBank/DDBJ databases">
        <authorList>
            <person name="McClelland M."/>
            <person name="Jain A."/>
            <person name="Saraogi P."/>
            <person name="Mendelson R."/>
            <person name="Westerman R."/>
            <person name="SanMiguel P."/>
            <person name="Csonka L."/>
        </authorList>
    </citation>
    <scope>NUCLEOTIDE SEQUENCE [LARGE SCALE GENOMIC DNA]</scope>
    <source>
        <strain evidence="7 8">R-53146</strain>
    </source>
</reference>
<evidence type="ECO:0000256" key="3">
    <source>
        <dbReference type="ARBA" id="ARBA00022692"/>
    </source>
</evidence>
<dbReference type="OrthoDB" id="679767at2"/>
<evidence type="ECO:0000256" key="5">
    <source>
        <dbReference type="ARBA" id="ARBA00023136"/>
    </source>
</evidence>
<accession>A0A0X3ALV3</accession>
<dbReference type="PANTHER" id="PTHR30086">
    <property type="entry name" value="ARGININE EXPORTER PROTEIN ARGO"/>
    <property type="match status" value="1"/>
</dbReference>
<dbReference type="STRING" id="1586267.GCA_001418685_00186"/>
<dbReference type="AlphaFoldDB" id="A0A0X3ALV3"/>
<keyword evidence="3 6" id="KW-0812">Transmembrane</keyword>
<dbReference type="GO" id="GO:0005886">
    <property type="term" value="C:plasma membrane"/>
    <property type="evidence" value="ECO:0007669"/>
    <property type="project" value="UniProtKB-SubCell"/>
</dbReference>
<keyword evidence="8" id="KW-1185">Reference proteome</keyword>